<feature type="transmembrane region" description="Helical" evidence="8">
    <location>
        <begin position="332"/>
        <end position="353"/>
    </location>
</feature>
<feature type="transmembrane region" description="Helical" evidence="8">
    <location>
        <begin position="303"/>
        <end position="320"/>
    </location>
</feature>
<feature type="region of interest" description="Disordered" evidence="7">
    <location>
        <begin position="420"/>
        <end position="528"/>
    </location>
</feature>
<dbReference type="PANTHER" id="PTHR23051">
    <property type="entry name" value="SOLUTE CARRIER FAMILY 35, MEMBER F5"/>
    <property type="match status" value="1"/>
</dbReference>
<feature type="transmembrane region" description="Helical" evidence="8">
    <location>
        <begin position="207"/>
        <end position="226"/>
    </location>
</feature>
<dbReference type="EMBL" id="LHPF02000016">
    <property type="protein sequence ID" value="PSC71079.1"/>
    <property type="molecule type" value="Genomic_DNA"/>
</dbReference>
<evidence type="ECO:0000313" key="9">
    <source>
        <dbReference type="EMBL" id="PSC71079.1"/>
    </source>
</evidence>
<comment type="subcellular location">
    <subcellularLocation>
        <location evidence="1">Membrane</location>
        <topology evidence="1">Multi-pass membrane protein</topology>
    </subcellularLocation>
</comment>
<dbReference type="OrthoDB" id="1436450at2759"/>
<dbReference type="InterPro" id="IPR009262">
    <property type="entry name" value="SLC35_F1/F2/F6"/>
</dbReference>
<feature type="transmembrane region" description="Helical" evidence="8">
    <location>
        <begin position="274"/>
        <end position="297"/>
    </location>
</feature>
<feature type="compositionally biased region" description="Polar residues" evidence="7">
    <location>
        <begin position="442"/>
        <end position="455"/>
    </location>
</feature>
<feature type="transmembrane region" description="Helical" evidence="8">
    <location>
        <begin position="53"/>
        <end position="71"/>
    </location>
</feature>
<dbReference type="AlphaFoldDB" id="A0A2P6VAF6"/>
<evidence type="ECO:0000256" key="4">
    <source>
        <dbReference type="ARBA" id="ARBA00022692"/>
    </source>
</evidence>
<dbReference type="GO" id="GO:0016020">
    <property type="term" value="C:membrane"/>
    <property type="evidence" value="ECO:0007669"/>
    <property type="project" value="UniProtKB-SubCell"/>
</dbReference>
<evidence type="ECO:0000256" key="1">
    <source>
        <dbReference type="ARBA" id="ARBA00004141"/>
    </source>
</evidence>
<dbReference type="InterPro" id="IPR037185">
    <property type="entry name" value="EmrE-like"/>
</dbReference>
<dbReference type="GO" id="GO:0022857">
    <property type="term" value="F:transmembrane transporter activity"/>
    <property type="evidence" value="ECO:0007669"/>
    <property type="project" value="InterPro"/>
</dbReference>
<protein>
    <submittedName>
        <fullName evidence="9">Vacuolar membrane</fullName>
    </submittedName>
</protein>
<feature type="transmembrane region" description="Helical" evidence="8">
    <location>
        <begin position="373"/>
        <end position="392"/>
    </location>
</feature>
<proteinExistence type="inferred from homology"/>
<keyword evidence="3" id="KW-0813">Transport</keyword>
<evidence type="ECO:0000256" key="5">
    <source>
        <dbReference type="ARBA" id="ARBA00022989"/>
    </source>
</evidence>
<feature type="transmembrane region" description="Helical" evidence="8">
    <location>
        <begin position="152"/>
        <end position="172"/>
    </location>
</feature>
<sequence length="528" mass="55255">MEAVRRLWERLVLRFGDRRRLLGLAFIVAVALIWVGASFFVQGLEAQGAHPAVLTFVANSLFAIYVPVYFANLRWRRRRAAAAAAAHAQERRALVPAGQLRSDSDQGAEGGVLEAAPELSRPGSPAPEDSGNGKSAAAAAAAAAPPMPLHQLFRAALVVAPLWYLAQFTFNVSLHKTSVTSNTILSSTSSLFTFIFAVWLLAEVFTLWKLGFILLLIAGTAMVTLADGKFSGGDPSAAKQSVVGDLLCLLSAVVYGAYTVAIRKLLREDDDTPMTIFFGFMGMLIFLSVGPLLLLLWLLGANLGIMSWRVFGLMVAKGLADNVLSDYLWARAILLLGPTIATSGLALQVPLAVALDAALRSPAWLSHAGSTVLTLLGGAAVLAGFFGVNAAGEDDEKTRHALWEERQLALQQELDFDLEGPELDADGGLGGGGGSMLAMESQHGSSARHASSPTRARQLDFSGEGGGVGSGSVASGRLANGGSNGNGHAAGQADGRRSPAGLAYSGGSEGELDEDEDAPFTVADLKSA</sequence>
<feature type="transmembrane region" description="Helical" evidence="8">
    <location>
        <begin position="21"/>
        <end position="41"/>
    </location>
</feature>
<feature type="transmembrane region" description="Helical" evidence="8">
    <location>
        <begin position="242"/>
        <end position="262"/>
    </location>
</feature>
<keyword evidence="6 8" id="KW-0472">Membrane</keyword>
<evidence type="ECO:0000256" key="7">
    <source>
        <dbReference type="SAM" id="MobiDB-lite"/>
    </source>
</evidence>
<reference evidence="9 10" key="1">
    <citation type="journal article" date="2018" name="Plant J.">
        <title>Genome sequences of Chlorella sorokiniana UTEX 1602 and Micractinium conductrix SAG 241.80: implications to maltose excretion by a green alga.</title>
        <authorList>
            <person name="Arriola M.B."/>
            <person name="Velmurugan N."/>
            <person name="Zhang Y."/>
            <person name="Plunkett M.H."/>
            <person name="Hondzo H."/>
            <person name="Barney B.M."/>
        </authorList>
    </citation>
    <scope>NUCLEOTIDE SEQUENCE [LARGE SCALE GENOMIC DNA]</scope>
    <source>
        <strain evidence="9 10">SAG 241.80</strain>
    </source>
</reference>
<keyword evidence="5 8" id="KW-1133">Transmembrane helix</keyword>
<evidence type="ECO:0000256" key="6">
    <source>
        <dbReference type="ARBA" id="ARBA00023136"/>
    </source>
</evidence>
<evidence type="ECO:0000313" key="10">
    <source>
        <dbReference type="Proteomes" id="UP000239649"/>
    </source>
</evidence>
<keyword evidence="4 8" id="KW-0812">Transmembrane</keyword>
<accession>A0A2P6VAF6</accession>
<keyword evidence="10" id="KW-1185">Reference proteome</keyword>
<name>A0A2P6VAF6_9CHLO</name>
<evidence type="ECO:0000256" key="2">
    <source>
        <dbReference type="ARBA" id="ARBA00007863"/>
    </source>
</evidence>
<dbReference type="SUPFAM" id="SSF103481">
    <property type="entry name" value="Multidrug resistance efflux transporter EmrE"/>
    <property type="match status" value="1"/>
</dbReference>
<dbReference type="PANTHER" id="PTHR23051:SF0">
    <property type="entry name" value="SOLUTE CARRIER FAMILY 35 MEMBER F5"/>
    <property type="match status" value="1"/>
</dbReference>
<feature type="transmembrane region" description="Helical" evidence="8">
    <location>
        <begin position="184"/>
        <end position="202"/>
    </location>
</feature>
<comment type="caution">
    <text evidence="9">The sequence shown here is derived from an EMBL/GenBank/DDBJ whole genome shotgun (WGS) entry which is preliminary data.</text>
</comment>
<gene>
    <name evidence="9" type="ORF">C2E20_5583</name>
</gene>
<dbReference type="Pfam" id="PF06027">
    <property type="entry name" value="SLC35F"/>
    <property type="match status" value="1"/>
</dbReference>
<feature type="region of interest" description="Disordered" evidence="7">
    <location>
        <begin position="116"/>
        <end position="137"/>
    </location>
</feature>
<evidence type="ECO:0000256" key="3">
    <source>
        <dbReference type="ARBA" id="ARBA00022448"/>
    </source>
</evidence>
<comment type="similarity">
    <text evidence="2">Belongs to the SLC35F solute transporter family.</text>
</comment>
<dbReference type="Proteomes" id="UP000239649">
    <property type="component" value="Unassembled WGS sequence"/>
</dbReference>
<organism evidence="9 10">
    <name type="scientific">Micractinium conductrix</name>
    <dbReference type="NCBI Taxonomy" id="554055"/>
    <lineage>
        <taxon>Eukaryota</taxon>
        <taxon>Viridiplantae</taxon>
        <taxon>Chlorophyta</taxon>
        <taxon>core chlorophytes</taxon>
        <taxon>Trebouxiophyceae</taxon>
        <taxon>Chlorellales</taxon>
        <taxon>Chlorellaceae</taxon>
        <taxon>Chlorella clade</taxon>
        <taxon>Micractinium</taxon>
    </lineage>
</organism>
<evidence type="ECO:0000256" key="8">
    <source>
        <dbReference type="SAM" id="Phobius"/>
    </source>
</evidence>